<protein>
    <submittedName>
        <fullName evidence="1">Uncharacterized protein</fullName>
    </submittedName>
</protein>
<dbReference type="RefSeq" id="WP_346065152.1">
    <property type="nucleotide sequence ID" value="NZ_BRPJ01000033.1"/>
</dbReference>
<evidence type="ECO:0000313" key="2">
    <source>
        <dbReference type="Proteomes" id="UP001419084"/>
    </source>
</evidence>
<evidence type="ECO:0000313" key="1">
    <source>
        <dbReference type="EMBL" id="GLB30029.1"/>
    </source>
</evidence>
<name>A0ABQ5M501_9FIRM</name>
<accession>A0ABQ5M501</accession>
<gene>
    <name evidence="1" type="ORF">LAD12857_19520</name>
</gene>
<comment type="caution">
    <text evidence="1">The sequence shown here is derived from an EMBL/GenBank/DDBJ whole genome shotgun (WGS) entry which is preliminary data.</text>
</comment>
<keyword evidence="2" id="KW-1185">Reference proteome</keyword>
<dbReference type="EMBL" id="BRPJ01000033">
    <property type="protein sequence ID" value="GLB30029.1"/>
    <property type="molecule type" value="Genomic_DNA"/>
</dbReference>
<reference evidence="1 2" key="1">
    <citation type="journal article" date="2024" name="Int. J. Syst. Evol. Microbiol.">
        <title>Lacrimispora brassicae sp. nov. isolated from fermented cabbage, and proposal of Clostridium indicum Gundawar et al. 2019 and Clostridium methoxybenzovorans Mechichi et al. 1999 as heterotypic synonyms of Lacrimispora amygdalina (Parshina et al. 2003) Haas and Blanchard 2020 and Lacrimispora indolis (McClung and McCoy 1957) Haas and Blanchard 2020, respectively.</title>
        <authorList>
            <person name="Kobayashi H."/>
            <person name="Tanizawa Y."/>
            <person name="Sakamoto M."/>
            <person name="Ohkuma M."/>
            <person name="Tohno M."/>
        </authorList>
    </citation>
    <scope>NUCLEOTIDE SEQUENCE [LARGE SCALE GENOMIC DNA]</scope>
    <source>
        <strain evidence="1 2">DSM 12857</strain>
    </source>
</reference>
<sequence length="69" mass="8087">MKKNYIQNIVIHVSDNMDSRSLSNKINEFHVEVIERRLNDSNLSAKEKIAVIDRILENLKSREHEGIIK</sequence>
<dbReference type="Proteomes" id="UP001419084">
    <property type="component" value="Unassembled WGS sequence"/>
</dbReference>
<proteinExistence type="predicted"/>
<organism evidence="1 2">
    <name type="scientific">Lacrimispora amygdalina</name>
    <dbReference type="NCBI Taxonomy" id="253257"/>
    <lineage>
        <taxon>Bacteria</taxon>
        <taxon>Bacillati</taxon>
        <taxon>Bacillota</taxon>
        <taxon>Clostridia</taxon>
        <taxon>Lachnospirales</taxon>
        <taxon>Lachnospiraceae</taxon>
        <taxon>Lacrimispora</taxon>
    </lineage>
</organism>